<dbReference type="PANTHER" id="PTHR30344">
    <property type="entry name" value="6-PHOSPHOGLUCONOLACTONASE-RELATED"/>
    <property type="match status" value="1"/>
</dbReference>
<keyword evidence="2" id="KW-0119">Carbohydrate metabolism</keyword>
<name>A0A517NRL1_9BACT</name>
<feature type="signal peptide" evidence="3">
    <location>
        <begin position="1"/>
        <end position="21"/>
    </location>
</feature>
<dbReference type="EMBL" id="CP036526">
    <property type="protein sequence ID" value="QDT09770.1"/>
    <property type="molecule type" value="Genomic_DNA"/>
</dbReference>
<evidence type="ECO:0000256" key="3">
    <source>
        <dbReference type="SAM" id="SignalP"/>
    </source>
</evidence>
<comment type="similarity">
    <text evidence="1">Belongs to the cycloisomerase 2 family.</text>
</comment>
<proteinExistence type="inferred from homology"/>
<dbReference type="InterPro" id="IPR011048">
    <property type="entry name" value="Haem_d1_sf"/>
</dbReference>
<dbReference type="Pfam" id="PF10282">
    <property type="entry name" value="Lactonase"/>
    <property type="match status" value="1"/>
</dbReference>
<dbReference type="RefSeq" id="WP_145417360.1">
    <property type="nucleotide sequence ID" value="NZ_CP036526.1"/>
</dbReference>
<dbReference type="SUPFAM" id="SSF51004">
    <property type="entry name" value="C-terminal (heme d1) domain of cytochrome cd1-nitrite reductase"/>
    <property type="match status" value="1"/>
</dbReference>
<dbReference type="Proteomes" id="UP000319817">
    <property type="component" value="Chromosome"/>
</dbReference>
<dbReference type="InterPro" id="IPR015943">
    <property type="entry name" value="WD40/YVTN_repeat-like_dom_sf"/>
</dbReference>
<keyword evidence="5" id="KW-1185">Reference proteome</keyword>
<dbReference type="AlphaFoldDB" id="A0A517NRL1"/>
<dbReference type="InterPro" id="IPR019405">
    <property type="entry name" value="Lactonase_7-beta_prop"/>
</dbReference>
<sequence precursor="true">MKLESKQVFISLLLMAACASANDQHIVVSHSNEKQLAVMSVTDNGKFKLQSKTSIDARPAACSFDSTGRHLYVACSGPDSIAVLQANDKGLTPLQSVTTPAKPSAIAITPSGRFLVASYYKTGQVTVHGILSDGRLSDLPLHNYQRDPHAHDVAFDHSGHFLFVPHTRANCIDQFQVDAATGALTLSTPAKLQRGESIGPRHLRFHPHAHFAYGSNEQGLSVSVYQFDPKRGTLNEIQTIASMPPEHPGKKSTSHVEVHPSGNYVYVANRGHRSLAVFQADQTTGKLTFLQRVPIGSQTRSFNVSPDGRFIVAADPKSGETYCYQVTRDAKTERSDEAKSIPGKLILTDAIATGPASWWVAFFPVGN</sequence>
<dbReference type="PANTHER" id="PTHR30344:SF1">
    <property type="entry name" value="6-PHOSPHOGLUCONOLACTONASE"/>
    <property type="match status" value="1"/>
</dbReference>
<organism evidence="4 5">
    <name type="scientific">Stieleria marina</name>
    <dbReference type="NCBI Taxonomy" id="1930275"/>
    <lineage>
        <taxon>Bacteria</taxon>
        <taxon>Pseudomonadati</taxon>
        <taxon>Planctomycetota</taxon>
        <taxon>Planctomycetia</taxon>
        <taxon>Pirellulales</taxon>
        <taxon>Pirellulaceae</taxon>
        <taxon>Stieleria</taxon>
    </lineage>
</organism>
<dbReference type="GO" id="GO:0017057">
    <property type="term" value="F:6-phosphogluconolactonase activity"/>
    <property type="evidence" value="ECO:0007669"/>
    <property type="project" value="UniProtKB-EC"/>
</dbReference>
<dbReference type="EC" id="3.1.1.31" evidence="4"/>
<evidence type="ECO:0000256" key="1">
    <source>
        <dbReference type="ARBA" id="ARBA00005564"/>
    </source>
</evidence>
<evidence type="ECO:0000313" key="4">
    <source>
        <dbReference type="EMBL" id="QDT09770.1"/>
    </source>
</evidence>
<evidence type="ECO:0000313" key="5">
    <source>
        <dbReference type="Proteomes" id="UP000319817"/>
    </source>
</evidence>
<keyword evidence="4" id="KW-0378">Hydrolase</keyword>
<reference evidence="4 5" key="1">
    <citation type="submission" date="2019-02" db="EMBL/GenBank/DDBJ databases">
        <title>Deep-cultivation of Planctomycetes and their phenomic and genomic characterization uncovers novel biology.</title>
        <authorList>
            <person name="Wiegand S."/>
            <person name="Jogler M."/>
            <person name="Boedeker C."/>
            <person name="Pinto D."/>
            <person name="Vollmers J."/>
            <person name="Rivas-Marin E."/>
            <person name="Kohn T."/>
            <person name="Peeters S.H."/>
            <person name="Heuer A."/>
            <person name="Rast P."/>
            <person name="Oberbeckmann S."/>
            <person name="Bunk B."/>
            <person name="Jeske O."/>
            <person name="Meyerdierks A."/>
            <person name="Storesund J.E."/>
            <person name="Kallscheuer N."/>
            <person name="Luecker S."/>
            <person name="Lage O.M."/>
            <person name="Pohl T."/>
            <person name="Merkel B.J."/>
            <person name="Hornburger P."/>
            <person name="Mueller R.-W."/>
            <person name="Bruemmer F."/>
            <person name="Labrenz M."/>
            <person name="Spormann A.M."/>
            <person name="Op den Camp H."/>
            <person name="Overmann J."/>
            <person name="Amann R."/>
            <person name="Jetten M.S.M."/>
            <person name="Mascher T."/>
            <person name="Medema M.H."/>
            <person name="Devos D.P."/>
            <person name="Kaster A.-K."/>
            <person name="Ovreas L."/>
            <person name="Rohde M."/>
            <person name="Galperin M.Y."/>
            <person name="Jogler C."/>
        </authorList>
    </citation>
    <scope>NUCLEOTIDE SEQUENCE [LARGE SCALE GENOMIC DNA]</scope>
    <source>
        <strain evidence="4 5">K23_9</strain>
    </source>
</reference>
<dbReference type="GO" id="GO:0006006">
    <property type="term" value="P:glucose metabolic process"/>
    <property type="evidence" value="ECO:0007669"/>
    <property type="project" value="UniProtKB-KW"/>
</dbReference>
<gene>
    <name evidence="4" type="primary">pgl_2</name>
    <name evidence="4" type="ORF">K239x_17210</name>
</gene>
<feature type="chain" id="PRO_5021714050" evidence="3">
    <location>
        <begin position="22"/>
        <end position="367"/>
    </location>
</feature>
<dbReference type="PROSITE" id="PS51257">
    <property type="entry name" value="PROKAR_LIPOPROTEIN"/>
    <property type="match status" value="1"/>
</dbReference>
<evidence type="ECO:0000256" key="2">
    <source>
        <dbReference type="ARBA" id="ARBA00022526"/>
    </source>
</evidence>
<keyword evidence="2" id="KW-0313">Glucose metabolism</keyword>
<accession>A0A517NRL1</accession>
<dbReference type="OrthoDB" id="9790815at2"/>
<protein>
    <submittedName>
        <fullName evidence="4">6-phosphogluconolactonase</fullName>
        <ecNumber evidence="4">3.1.1.31</ecNumber>
    </submittedName>
</protein>
<dbReference type="Gene3D" id="2.130.10.10">
    <property type="entry name" value="YVTN repeat-like/Quinoprotein amine dehydrogenase"/>
    <property type="match status" value="1"/>
</dbReference>
<keyword evidence="3" id="KW-0732">Signal</keyword>
<dbReference type="InterPro" id="IPR050282">
    <property type="entry name" value="Cycloisomerase_2"/>
</dbReference>